<dbReference type="SUPFAM" id="SSF54001">
    <property type="entry name" value="Cysteine proteinases"/>
    <property type="match status" value="1"/>
</dbReference>
<evidence type="ECO:0000313" key="5">
    <source>
        <dbReference type="Proteomes" id="UP000094652"/>
    </source>
</evidence>
<feature type="domain" description="Transglutaminase-like" evidence="3">
    <location>
        <begin position="154"/>
        <end position="210"/>
    </location>
</feature>
<evidence type="ECO:0000259" key="3">
    <source>
        <dbReference type="SMART" id="SM00460"/>
    </source>
</evidence>
<feature type="repeat" description="Cell wall-binding" evidence="2">
    <location>
        <begin position="290"/>
        <end position="309"/>
    </location>
</feature>
<dbReference type="OrthoDB" id="9788327at2"/>
<sequence>MKVLRNTLKSIIIGITLITSTYVNVYASETFYDSNKLKNEIYNNLEDWKTDFTLNYGGENIQSILDSAINNEDYLERSVASYNIKISGAINKFNIKYRTTKSQENFIDSELKRIVNNLIDPNMSKVDKIITINNYLVKIYKYDYNLKSDNVYSALTTKKTICQGYAMTAYKMFKILGIDSRIISGTINGTAHAWNMVNIKGNWYHLDITNNDNVIRDKYLLVSDQFLISEGFSWDRSKYPVSYSNYYNSHKTYVDYNNDNEKDIYTYYNGGKWYIKDGVWHYFRYCGKDAIGWLKNDGNWYYFDRNGDMKVGWILDNGTWYYCYSNGQMAYNTTIGKYKLGSTGALIN</sequence>
<dbReference type="InterPro" id="IPR038765">
    <property type="entry name" value="Papain-like_cys_pep_sf"/>
</dbReference>
<organism evidence="4 5">
    <name type="scientific">Clostridium taeniosporum</name>
    <dbReference type="NCBI Taxonomy" id="394958"/>
    <lineage>
        <taxon>Bacteria</taxon>
        <taxon>Bacillati</taxon>
        <taxon>Bacillota</taxon>
        <taxon>Clostridia</taxon>
        <taxon>Eubacteriales</taxon>
        <taxon>Clostridiaceae</taxon>
        <taxon>Clostridium</taxon>
    </lineage>
</organism>
<proteinExistence type="predicted"/>
<dbReference type="Proteomes" id="UP000094652">
    <property type="component" value="Chromosome"/>
</dbReference>
<dbReference type="PANTHER" id="PTHR46333:SF2">
    <property type="entry name" value="CYTOKINESIS PROTEIN 3"/>
    <property type="match status" value="1"/>
</dbReference>
<dbReference type="InterPro" id="IPR052557">
    <property type="entry name" value="CAP/Cytokinesis_protein"/>
</dbReference>
<dbReference type="RefSeq" id="WP_069678649.1">
    <property type="nucleotide sequence ID" value="NZ_CP017253.2"/>
</dbReference>
<accession>A0A1D7XGK1</accession>
<dbReference type="Pfam" id="PF19127">
    <property type="entry name" value="Choline_bind_3"/>
    <property type="match status" value="1"/>
</dbReference>
<dbReference type="AlphaFoldDB" id="A0A1D7XGK1"/>
<dbReference type="SUPFAM" id="SSF69360">
    <property type="entry name" value="Cell wall binding repeat"/>
    <property type="match status" value="1"/>
</dbReference>
<dbReference type="GO" id="GO:0005737">
    <property type="term" value="C:cytoplasm"/>
    <property type="evidence" value="ECO:0007669"/>
    <property type="project" value="TreeGrafter"/>
</dbReference>
<protein>
    <submittedName>
        <fullName evidence="4">Cell wall-binding protein</fullName>
    </submittedName>
</protein>
<feature type="repeat" description="Cell wall-binding" evidence="2">
    <location>
        <begin position="310"/>
        <end position="329"/>
    </location>
</feature>
<dbReference type="InterPro" id="IPR002931">
    <property type="entry name" value="Transglutaminase-like"/>
</dbReference>
<evidence type="ECO:0000256" key="2">
    <source>
        <dbReference type="PROSITE-ProRule" id="PRU00591"/>
    </source>
</evidence>
<keyword evidence="5" id="KW-1185">Reference proteome</keyword>
<name>A0A1D7XGK1_9CLOT</name>
<dbReference type="InterPro" id="IPR018337">
    <property type="entry name" value="Cell_wall/Cho-bd_repeat"/>
</dbReference>
<dbReference type="PROSITE" id="PS51170">
    <property type="entry name" value="CW"/>
    <property type="match status" value="2"/>
</dbReference>
<keyword evidence="1" id="KW-0677">Repeat</keyword>
<dbReference type="KEGG" id="ctae:BGI42_01530"/>
<dbReference type="Pfam" id="PF01841">
    <property type="entry name" value="Transglut_core"/>
    <property type="match status" value="1"/>
</dbReference>
<dbReference type="PANTHER" id="PTHR46333">
    <property type="entry name" value="CYTOKINESIS PROTEIN 3"/>
    <property type="match status" value="1"/>
</dbReference>
<dbReference type="Pfam" id="PF01473">
    <property type="entry name" value="Choline_bind_1"/>
    <property type="match status" value="1"/>
</dbReference>
<gene>
    <name evidence="4" type="ORF">BGI42_01530</name>
</gene>
<dbReference type="Gene3D" id="2.10.270.10">
    <property type="entry name" value="Cholin Binding"/>
    <property type="match status" value="1"/>
</dbReference>
<dbReference type="STRING" id="394958.BGI42_01530"/>
<dbReference type="SMART" id="SM00460">
    <property type="entry name" value="TGc"/>
    <property type="match status" value="1"/>
</dbReference>
<reference evidence="5" key="1">
    <citation type="submission" date="2016-09" db="EMBL/GenBank/DDBJ databases">
        <title>Genomics of Clostridium taeniosporum, an organism which forms endospores with ribbon-like appendages.</title>
        <authorList>
            <person name="Walker J.R."/>
        </authorList>
    </citation>
    <scope>NUCLEOTIDE SEQUENCE [LARGE SCALE GENOMIC DNA]</scope>
    <source>
        <strain evidence="5">1/k</strain>
    </source>
</reference>
<evidence type="ECO:0000256" key="1">
    <source>
        <dbReference type="ARBA" id="ARBA00022737"/>
    </source>
</evidence>
<dbReference type="Gene3D" id="3.10.620.30">
    <property type="match status" value="1"/>
</dbReference>
<evidence type="ECO:0000313" key="4">
    <source>
        <dbReference type="EMBL" id="AOR22488.1"/>
    </source>
</evidence>
<dbReference type="EMBL" id="CP017253">
    <property type="protein sequence ID" value="AOR22488.1"/>
    <property type="molecule type" value="Genomic_DNA"/>
</dbReference>